<dbReference type="GO" id="GO:0004090">
    <property type="term" value="F:carbonyl reductase (NADPH) activity"/>
    <property type="evidence" value="ECO:0007669"/>
    <property type="project" value="TreeGrafter"/>
</dbReference>
<dbReference type="Proteomes" id="UP000257200">
    <property type="component" value="Unplaced"/>
</dbReference>
<dbReference type="SUPFAM" id="SSF51735">
    <property type="entry name" value="NAD(P)-binding Rossmann-fold domains"/>
    <property type="match status" value="1"/>
</dbReference>
<dbReference type="PANTHER" id="PTHR43943:SF2">
    <property type="entry name" value="DEHYDROGENASE_REDUCTASE 4"/>
    <property type="match status" value="1"/>
</dbReference>
<dbReference type="Gene3D" id="3.40.50.720">
    <property type="entry name" value="NAD(P)-binding Rossmann-like Domain"/>
    <property type="match status" value="1"/>
</dbReference>
<evidence type="ECO:0000256" key="1">
    <source>
        <dbReference type="ARBA" id="ARBA00006484"/>
    </source>
</evidence>
<dbReference type="GeneTree" id="ENSGT00940000164342"/>
<comment type="similarity">
    <text evidence="1">Belongs to the short-chain dehydrogenases/reductases (SDR) family.</text>
</comment>
<proteinExistence type="inferred from homology"/>
<dbReference type="InParanoid" id="A0A3Q1F2U2"/>
<dbReference type="AlphaFoldDB" id="A0A3Q1F2U2"/>
<dbReference type="InterPro" id="IPR002347">
    <property type="entry name" value="SDR_fam"/>
</dbReference>
<keyword evidence="3" id="KW-1185">Reference proteome</keyword>
<sequence length="134" mass="14743">MHRVLEFSVRSLPLLSQPVSKNQGGDGQILNSILQYHCFSRRKAPLPTRIPAAHTADSAIIRMNCVAPGVIKTRFSSALWQNEDMVSELKKWLSIKRIGEPEEIGGVIAFLCTEEASYITGETITVTGGMGCRL</sequence>
<accession>A0A3Q1F2U2</accession>
<evidence type="ECO:0000313" key="2">
    <source>
        <dbReference type="Ensembl" id="ENSAPOP00000011946.1"/>
    </source>
</evidence>
<dbReference type="PANTHER" id="PTHR43943">
    <property type="entry name" value="DEHYDROGENASE/REDUCTASE (SDR FAMILY) MEMBER 4"/>
    <property type="match status" value="1"/>
</dbReference>
<evidence type="ECO:0008006" key="4">
    <source>
        <dbReference type="Google" id="ProtNLM"/>
    </source>
</evidence>
<dbReference type="PRINTS" id="PR00081">
    <property type="entry name" value="GDHRDH"/>
</dbReference>
<dbReference type="STRING" id="80966.ENSAPOP00000011946"/>
<dbReference type="InterPro" id="IPR036291">
    <property type="entry name" value="NAD(P)-bd_dom_sf"/>
</dbReference>
<dbReference type="Ensembl" id="ENSAPOT00000019705.1">
    <property type="protein sequence ID" value="ENSAPOP00000011946.1"/>
    <property type="gene ID" value="ENSAPOG00000014572.1"/>
</dbReference>
<protein>
    <recommendedName>
        <fullName evidence="4">Dehydrogenase/reductase (SDR family) member 4</fullName>
    </recommendedName>
</protein>
<evidence type="ECO:0000313" key="3">
    <source>
        <dbReference type="Proteomes" id="UP000257200"/>
    </source>
</evidence>
<organism evidence="2 3">
    <name type="scientific">Acanthochromis polyacanthus</name>
    <name type="common">spiny chromis</name>
    <dbReference type="NCBI Taxonomy" id="80966"/>
    <lineage>
        <taxon>Eukaryota</taxon>
        <taxon>Metazoa</taxon>
        <taxon>Chordata</taxon>
        <taxon>Craniata</taxon>
        <taxon>Vertebrata</taxon>
        <taxon>Euteleostomi</taxon>
        <taxon>Actinopterygii</taxon>
        <taxon>Neopterygii</taxon>
        <taxon>Teleostei</taxon>
        <taxon>Neoteleostei</taxon>
        <taxon>Acanthomorphata</taxon>
        <taxon>Ovalentaria</taxon>
        <taxon>Pomacentridae</taxon>
        <taxon>Acanthochromis</taxon>
    </lineage>
</organism>
<reference evidence="2" key="1">
    <citation type="submission" date="2025-08" db="UniProtKB">
        <authorList>
            <consortium name="Ensembl"/>
        </authorList>
    </citation>
    <scope>IDENTIFICATION</scope>
</reference>
<reference evidence="2" key="2">
    <citation type="submission" date="2025-09" db="UniProtKB">
        <authorList>
            <consortium name="Ensembl"/>
        </authorList>
    </citation>
    <scope>IDENTIFICATION</scope>
</reference>
<name>A0A3Q1F2U2_9TELE</name>
<dbReference type="Pfam" id="PF13561">
    <property type="entry name" value="adh_short_C2"/>
    <property type="match status" value="1"/>
</dbReference>